<gene>
    <name evidence="1" type="ORF">BGZ65_006907</name>
</gene>
<evidence type="ECO:0000313" key="1">
    <source>
        <dbReference type="EMBL" id="KAF9927186.1"/>
    </source>
</evidence>
<proteinExistence type="predicted"/>
<dbReference type="EMBL" id="JAAAHW010010349">
    <property type="protein sequence ID" value="KAF9927186.1"/>
    <property type="molecule type" value="Genomic_DNA"/>
</dbReference>
<comment type="caution">
    <text evidence="1">The sequence shown here is derived from an EMBL/GenBank/DDBJ whole genome shotgun (WGS) entry which is preliminary data.</text>
</comment>
<reference evidence="1" key="1">
    <citation type="journal article" date="2020" name="Fungal Divers.">
        <title>Resolving the Mortierellaceae phylogeny through synthesis of multi-gene phylogenetics and phylogenomics.</title>
        <authorList>
            <person name="Vandepol N."/>
            <person name="Liber J."/>
            <person name="Desiro A."/>
            <person name="Na H."/>
            <person name="Kennedy M."/>
            <person name="Barry K."/>
            <person name="Grigoriev I.V."/>
            <person name="Miller A.N."/>
            <person name="O'Donnell K."/>
            <person name="Stajich J.E."/>
            <person name="Bonito G."/>
        </authorList>
    </citation>
    <scope>NUCLEOTIDE SEQUENCE</scope>
    <source>
        <strain evidence="1">MES-2147</strain>
    </source>
</reference>
<organism evidence="1 2">
    <name type="scientific">Modicella reniformis</name>
    <dbReference type="NCBI Taxonomy" id="1440133"/>
    <lineage>
        <taxon>Eukaryota</taxon>
        <taxon>Fungi</taxon>
        <taxon>Fungi incertae sedis</taxon>
        <taxon>Mucoromycota</taxon>
        <taxon>Mortierellomycotina</taxon>
        <taxon>Mortierellomycetes</taxon>
        <taxon>Mortierellales</taxon>
        <taxon>Mortierellaceae</taxon>
        <taxon>Modicella</taxon>
    </lineage>
</organism>
<sequence length="92" mass="10256">RSFFELEAMNIQALLSLLDEGIFCGDNPDIKQENPILKSSLSQEIVDRSAVEQESIWNEDCQVPEDSTIGVQAGEHVDEKTCGSRMKIIGCR</sequence>
<accession>A0A9P6ILI3</accession>
<keyword evidence="2" id="KW-1185">Reference proteome</keyword>
<evidence type="ECO:0000313" key="2">
    <source>
        <dbReference type="Proteomes" id="UP000749646"/>
    </source>
</evidence>
<name>A0A9P6ILI3_9FUNG</name>
<dbReference type="AlphaFoldDB" id="A0A9P6ILI3"/>
<dbReference type="Proteomes" id="UP000749646">
    <property type="component" value="Unassembled WGS sequence"/>
</dbReference>
<protein>
    <submittedName>
        <fullName evidence="1">Uncharacterized protein</fullName>
    </submittedName>
</protein>
<feature type="non-terminal residue" evidence="1">
    <location>
        <position position="1"/>
    </location>
</feature>